<dbReference type="Proteomes" id="UP001628179">
    <property type="component" value="Unassembled WGS sequence"/>
</dbReference>
<gene>
    <name evidence="1" type="ORF">MFIFM68171_08179</name>
</gene>
<reference evidence="1 2" key="1">
    <citation type="submission" date="2024-09" db="EMBL/GenBank/DDBJ databases">
        <title>Itraconazole resistance in Madurella fahalii resulting from another homologue of gene encoding cytochrome P450 14-alpha sterol demethylase (CYP51).</title>
        <authorList>
            <person name="Yoshioka I."/>
            <person name="Fahal A.H."/>
            <person name="Kaneko S."/>
            <person name="Yaguchi T."/>
        </authorList>
    </citation>
    <scope>NUCLEOTIDE SEQUENCE [LARGE SCALE GENOMIC DNA]</scope>
    <source>
        <strain evidence="1 2">IFM 68171</strain>
    </source>
</reference>
<accession>A0ABQ0GJU8</accession>
<dbReference type="GeneID" id="98178922"/>
<evidence type="ECO:0000313" key="1">
    <source>
        <dbReference type="EMBL" id="GAB1317969.1"/>
    </source>
</evidence>
<proteinExistence type="predicted"/>
<keyword evidence="2" id="KW-1185">Reference proteome</keyword>
<dbReference type="RefSeq" id="XP_070919700.1">
    <property type="nucleotide sequence ID" value="XM_071063599.1"/>
</dbReference>
<sequence>MNRSRYVPQAYPIGSYQPYGSIPTTTAPPGMMPTQPMAMPPPSYGSMSSQQGMGQSPIPTQLSPNAMWTTTFSNGPIIEDLVAPPMGIPSASPPLNAFPPRMAAMTQMHPGAMPQVQNVFGVRQPMPHQFAGMQGLGIHMPGMHPQPARMMGTYPPCGRGAADGFAANGRQPGRATCGVGAADAGGELVGGVFVA</sequence>
<protein>
    <submittedName>
        <fullName evidence="1">Uncharacterized protein</fullName>
    </submittedName>
</protein>
<evidence type="ECO:0000313" key="2">
    <source>
        <dbReference type="Proteomes" id="UP001628179"/>
    </source>
</evidence>
<name>A0ABQ0GJU8_9PEZI</name>
<dbReference type="EMBL" id="BAAFSV010000004">
    <property type="protein sequence ID" value="GAB1317969.1"/>
    <property type="molecule type" value="Genomic_DNA"/>
</dbReference>
<comment type="caution">
    <text evidence="1">The sequence shown here is derived from an EMBL/GenBank/DDBJ whole genome shotgun (WGS) entry which is preliminary data.</text>
</comment>
<organism evidence="1 2">
    <name type="scientific">Madurella fahalii</name>
    <dbReference type="NCBI Taxonomy" id="1157608"/>
    <lineage>
        <taxon>Eukaryota</taxon>
        <taxon>Fungi</taxon>
        <taxon>Dikarya</taxon>
        <taxon>Ascomycota</taxon>
        <taxon>Pezizomycotina</taxon>
        <taxon>Sordariomycetes</taxon>
        <taxon>Sordariomycetidae</taxon>
        <taxon>Sordariales</taxon>
        <taxon>Sordariales incertae sedis</taxon>
        <taxon>Madurella</taxon>
    </lineage>
</organism>